<comment type="similarity">
    <text evidence="1 7">Belongs to the methyltransferase superfamily. RsmH family.</text>
</comment>
<keyword evidence="6 7" id="KW-0949">S-adenosyl-L-methionine</keyword>
<dbReference type="RefSeq" id="WP_104160758.1">
    <property type="nucleotide sequence ID" value="NZ_CP076456.1"/>
</dbReference>
<proteinExistence type="inferred from homology"/>
<evidence type="ECO:0000256" key="1">
    <source>
        <dbReference type="ARBA" id="ARBA00010396"/>
    </source>
</evidence>
<dbReference type="Pfam" id="PF01795">
    <property type="entry name" value="Methyltransf_5"/>
    <property type="match status" value="1"/>
</dbReference>
<dbReference type="SUPFAM" id="SSF53335">
    <property type="entry name" value="S-adenosyl-L-methionine-dependent methyltransferases"/>
    <property type="match status" value="1"/>
</dbReference>
<protein>
    <recommendedName>
        <fullName evidence="7">Ribosomal RNA small subunit methyltransferase H</fullName>
        <ecNumber evidence="7">2.1.1.199</ecNumber>
    </recommendedName>
    <alternativeName>
        <fullName evidence="7">16S rRNA m(4)C1402 methyltransferase</fullName>
    </alternativeName>
    <alternativeName>
        <fullName evidence="7">rRNA (cytosine-N(4)-)-methyltransferase RsmH</fullName>
    </alternativeName>
</protein>
<dbReference type="EMBL" id="CP076456">
    <property type="protein sequence ID" value="QWQ37437.1"/>
    <property type="molecule type" value="Genomic_DNA"/>
</dbReference>
<dbReference type="InterPro" id="IPR002903">
    <property type="entry name" value="RsmH"/>
</dbReference>
<dbReference type="Gene3D" id="1.10.150.170">
    <property type="entry name" value="Putative methyltransferase TM0872, insert domain"/>
    <property type="match status" value="1"/>
</dbReference>
<evidence type="ECO:0000313" key="9">
    <source>
        <dbReference type="Proteomes" id="UP000680588"/>
    </source>
</evidence>
<dbReference type="PIRSF" id="PIRSF004486">
    <property type="entry name" value="MraW"/>
    <property type="match status" value="1"/>
</dbReference>
<accession>A0A975S7U4</accession>
<dbReference type="NCBIfam" id="TIGR00006">
    <property type="entry name" value="16S rRNA (cytosine(1402)-N(4))-methyltransferase RsmH"/>
    <property type="match status" value="1"/>
</dbReference>
<feature type="binding site" evidence="7">
    <location>
        <position position="114"/>
    </location>
    <ligand>
        <name>S-adenosyl-L-methionine</name>
        <dbReference type="ChEBI" id="CHEBI:59789"/>
    </ligand>
</feature>
<dbReference type="AlphaFoldDB" id="A0A975S7U4"/>
<evidence type="ECO:0000256" key="4">
    <source>
        <dbReference type="ARBA" id="ARBA00022603"/>
    </source>
</evidence>
<dbReference type="Gene3D" id="3.40.50.150">
    <property type="entry name" value="Vaccinia Virus protein VP39"/>
    <property type="match status" value="1"/>
</dbReference>
<keyword evidence="2 7" id="KW-0963">Cytoplasm</keyword>
<evidence type="ECO:0000256" key="3">
    <source>
        <dbReference type="ARBA" id="ARBA00022552"/>
    </source>
</evidence>
<evidence type="ECO:0000256" key="5">
    <source>
        <dbReference type="ARBA" id="ARBA00022679"/>
    </source>
</evidence>
<keyword evidence="3 7" id="KW-0698">rRNA processing</keyword>
<feature type="binding site" evidence="7">
    <location>
        <begin position="47"/>
        <end position="49"/>
    </location>
    <ligand>
        <name>S-adenosyl-L-methionine</name>
        <dbReference type="ChEBI" id="CHEBI:59789"/>
    </ligand>
</feature>
<evidence type="ECO:0000256" key="6">
    <source>
        <dbReference type="ARBA" id="ARBA00022691"/>
    </source>
</evidence>
<feature type="binding site" evidence="7">
    <location>
        <position position="66"/>
    </location>
    <ligand>
        <name>S-adenosyl-L-methionine</name>
        <dbReference type="ChEBI" id="CHEBI:59789"/>
    </ligand>
</feature>
<dbReference type="InterPro" id="IPR029063">
    <property type="entry name" value="SAM-dependent_MTases_sf"/>
</dbReference>
<dbReference type="FunFam" id="1.10.150.170:FF:000001">
    <property type="entry name" value="Ribosomal RNA small subunit methyltransferase H"/>
    <property type="match status" value="1"/>
</dbReference>
<comment type="catalytic activity">
    <reaction evidence="7">
        <text>cytidine(1402) in 16S rRNA + S-adenosyl-L-methionine = N(4)-methylcytidine(1402) in 16S rRNA + S-adenosyl-L-homocysteine + H(+)</text>
        <dbReference type="Rhea" id="RHEA:42928"/>
        <dbReference type="Rhea" id="RHEA-COMP:10286"/>
        <dbReference type="Rhea" id="RHEA-COMP:10287"/>
        <dbReference type="ChEBI" id="CHEBI:15378"/>
        <dbReference type="ChEBI" id="CHEBI:57856"/>
        <dbReference type="ChEBI" id="CHEBI:59789"/>
        <dbReference type="ChEBI" id="CHEBI:74506"/>
        <dbReference type="ChEBI" id="CHEBI:82748"/>
        <dbReference type="EC" id="2.1.1.199"/>
    </reaction>
</comment>
<sequence>MSEERPTEERHVPVLRDRCINLLAPAIEKAVADHGSAVVVDATLGMGGHTEAMLARFPQLHVIGIDRDQQALALAGARLAPFEDRIDLVHAVYDEIADVVRDLGFTGIDGALFDLGVSSLQLDERDRGFAYSYDAPLDMRMDTSRGRTAADIVNSYSEADLVSIIRKWGEEKFAGRIASAIVSTRAGKPFTTTGELVDAIRTVVPAGAARTGGHPAKRTFQALRIEVNEELDVLERAIPASLSVLNLGGRVVVMSYHSLEDKIVKGVFAAGARSSAPKGFPVELEQHKAQLLRLTKGTEVPTDEEIAENPRAASAKLRAVERIRIATDGADS</sequence>
<comment type="subcellular location">
    <subcellularLocation>
        <location evidence="7">Cytoplasm</location>
    </subcellularLocation>
</comment>
<keyword evidence="5 7" id="KW-0808">Transferase</keyword>
<dbReference type="InterPro" id="IPR023397">
    <property type="entry name" value="SAM-dep_MeTrfase_MraW_recog"/>
</dbReference>
<dbReference type="Proteomes" id="UP000680588">
    <property type="component" value="Chromosome"/>
</dbReference>
<keyword evidence="9" id="KW-1185">Reference proteome</keyword>
<feature type="binding site" evidence="7">
    <location>
        <position position="121"/>
    </location>
    <ligand>
        <name>S-adenosyl-L-methionine</name>
        <dbReference type="ChEBI" id="CHEBI:59789"/>
    </ligand>
</feature>
<evidence type="ECO:0000256" key="2">
    <source>
        <dbReference type="ARBA" id="ARBA00022490"/>
    </source>
</evidence>
<dbReference type="HAMAP" id="MF_01007">
    <property type="entry name" value="16SrRNA_methyltr_H"/>
    <property type="match status" value="1"/>
</dbReference>
<dbReference type="KEGG" id="asun:KG104_06800"/>
<comment type="function">
    <text evidence="7">Specifically methylates the N4 position of cytidine in position 1402 (C1402) of 16S rRNA.</text>
</comment>
<organism evidence="8 9">
    <name type="scientific">Arthrobacter sunyaminii</name>
    <dbReference type="NCBI Taxonomy" id="2816859"/>
    <lineage>
        <taxon>Bacteria</taxon>
        <taxon>Bacillati</taxon>
        <taxon>Actinomycetota</taxon>
        <taxon>Actinomycetes</taxon>
        <taxon>Micrococcales</taxon>
        <taxon>Micrococcaceae</taxon>
        <taxon>Arthrobacter</taxon>
    </lineage>
</organism>
<dbReference type="GO" id="GO:0005737">
    <property type="term" value="C:cytoplasm"/>
    <property type="evidence" value="ECO:0007669"/>
    <property type="project" value="UniProtKB-SubCell"/>
</dbReference>
<evidence type="ECO:0000256" key="7">
    <source>
        <dbReference type="HAMAP-Rule" id="MF_01007"/>
    </source>
</evidence>
<dbReference type="EC" id="2.1.1.199" evidence="7"/>
<dbReference type="GO" id="GO:0071424">
    <property type="term" value="F:rRNA (cytosine-N4-)-methyltransferase activity"/>
    <property type="evidence" value="ECO:0007669"/>
    <property type="project" value="UniProtKB-UniRule"/>
</dbReference>
<dbReference type="SUPFAM" id="SSF81799">
    <property type="entry name" value="Putative methyltransferase TM0872, insert domain"/>
    <property type="match status" value="1"/>
</dbReference>
<evidence type="ECO:0000313" key="8">
    <source>
        <dbReference type="EMBL" id="QWQ37437.1"/>
    </source>
</evidence>
<feature type="binding site" evidence="7">
    <location>
        <position position="93"/>
    </location>
    <ligand>
        <name>S-adenosyl-L-methionine</name>
        <dbReference type="ChEBI" id="CHEBI:59789"/>
    </ligand>
</feature>
<dbReference type="PANTHER" id="PTHR11265:SF0">
    <property type="entry name" value="12S RRNA N4-METHYLCYTIDINE METHYLTRANSFERASE"/>
    <property type="match status" value="1"/>
</dbReference>
<reference evidence="8" key="1">
    <citation type="submission" date="2021-06" db="EMBL/GenBank/DDBJ databases">
        <title>Novel species in genus Arthrobacter.</title>
        <authorList>
            <person name="Zhang G."/>
        </authorList>
    </citation>
    <scope>NUCLEOTIDE SEQUENCE</scope>
    <source>
        <strain evidence="8">Zg-ZUI122</strain>
    </source>
</reference>
<name>A0A975S7U4_9MICC</name>
<dbReference type="GO" id="GO:0070475">
    <property type="term" value="P:rRNA base methylation"/>
    <property type="evidence" value="ECO:0007669"/>
    <property type="project" value="UniProtKB-UniRule"/>
</dbReference>
<gene>
    <name evidence="7 8" type="primary">rsmH</name>
    <name evidence="8" type="ORF">KG104_06800</name>
</gene>
<dbReference type="PANTHER" id="PTHR11265">
    <property type="entry name" value="S-ADENOSYL-METHYLTRANSFERASE MRAW"/>
    <property type="match status" value="1"/>
</dbReference>
<keyword evidence="4 7" id="KW-0489">Methyltransferase</keyword>